<dbReference type="InterPro" id="IPR023614">
    <property type="entry name" value="Porin_dom_sf"/>
</dbReference>
<gene>
    <name evidence="6" type="ORF">KL86DPRO_20639</name>
</gene>
<feature type="compositionally biased region" description="Basic and acidic residues" evidence="4">
    <location>
        <begin position="37"/>
        <end position="47"/>
    </location>
</feature>
<evidence type="ECO:0000256" key="3">
    <source>
        <dbReference type="ARBA" id="ARBA00022729"/>
    </source>
</evidence>
<dbReference type="EMBL" id="FLUQ01000002">
    <property type="protein sequence ID" value="SBW06304.1"/>
    <property type="molecule type" value="Genomic_DNA"/>
</dbReference>
<keyword evidence="3 5" id="KW-0732">Signal</keyword>
<feature type="chain" id="PRO_5012058245" description="Outer membrane porin" evidence="5">
    <location>
        <begin position="32"/>
        <end position="478"/>
    </location>
</feature>
<feature type="region of interest" description="Disordered" evidence="4">
    <location>
        <begin position="30"/>
        <end position="50"/>
    </location>
</feature>
<dbReference type="PANTHER" id="PTHR34596">
    <property type="entry name" value="CHITOPORIN"/>
    <property type="match status" value="1"/>
</dbReference>
<evidence type="ECO:0000256" key="5">
    <source>
        <dbReference type="SAM" id="SignalP"/>
    </source>
</evidence>
<feature type="signal peptide" evidence="5">
    <location>
        <begin position="1"/>
        <end position="31"/>
    </location>
</feature>
<dbReference type="GO" id="GO:0016020">
    <property type="term" value="C:membrane"/>
    <property type="evidence" value="ECO:0007669"/>
    <property type="project" value="InterPro"/>
</dbReference>
<comment type="similarity">
    <text evidence="1">Belongs to the outer membrane porin (Opr) (TC 1.B.25) family.</text>
</comment>
<keyword evidence="2" id="KW-0813">Transport</keyword>
<evidence type="ECO:0000256" key="1">
    <source>
        <dbReference type="ARBA" id="ARBA00009075"/>
    </source>
</evidence>
<dbReference type="GO" id="GO:0015772">
    <property type="term" value="P:oligosaccharide transport"/>
    <property type="evidence" value="ECO:0007669"/>
    <property type="project" value="TreeGrafter"/>
</dbReference>
<dbReference type="Gene3D" id="2.40.160.10">
    <property type="entry name" value="Porin"/>
    <property type="match status" value="1"/>
</dbReference>
<accession>A0A212K3K9</accession>
<dbReference type="PANTHER" id="PTHR34596:SF2">
    <property type="entry name" value="CHITOPORIN"/>
    <property type="match status" value="1"/>
</dbReference>
<dbReference type="Pfam" id="PF03573">
    <property type="entry name" value="OprD"/>
    <property type="match status" value="1"/>
</dbReference>
<name>A0A212K3K9_9DELT</name>
<protein>
    <recommendedName>
        <fullName evidence="7">Outer membrane porin</fullName>
    </recommendedName>
</protein>
<dbReference type="AlphaFoldDB" id="A0A212K3K9"/>
<organism evidence="6">
    <name type="scientific">uncultured delta proteobacterium</name>
    <dbReference type="NCBI Taxonomy" id="34034"/>
    <lineage>
        <taxon>Bacteria</taxon>
        <taxon>Deltaproteobacteria</taxon>
        <taxon>environmental samples</taxon>
    </lineage>
</organism>
<evidence type="ECO:0000256" key="4">
    <source>
        <dbReference type="SAM" id="MobiDB-lite"/>
    </source>
</evidence>
<evidence type="ECO:0008006" key="7">
    <source>
        <dbReference type="Google" id="ProtNLM"/>
    </source>
</evidence>
<reference evidence="6" key="1">
    <citation type="submission" date="2016-04" db="EMBL/GenBank/DDBJ databases">
        <authorList>
            <person name="Evans L.H."/>
            <person name="Alamgir A."/>
            <person name="Owens N."/>
            <person name="Weber N.D."/>
            <person name="Virtaneva K."/>
            <person name="Barbian K."/>
            <person name="Babar A."/>
            <person name="Rosenke K."/>
        </authorList>
    </citation>
    <scope>NUCLEOTIDE SEQUENCE</scope>
    <source>
        <strain evidence="6">86</strain>
    </source>
</reference>
<sequence>MPLSFFRKKRRYAAVAVVFAVLIALPRPAAASDETDPPLHDVEESQERSFSTGTKFFDDGKVTGNFYYFQRKRMRKSNEDDRWHNNLDHATTGVGAEFSSGFIGDVIGVDVGAFSATDLWSSGRPFHELAFFPARDPWSINWDATHPDNGVSMHKALVKFRHNETWWGKAGYFQPTGPGVLGTNWSVYPGTYRGAETGFSYKGFSMAAAWADEYKAPWYRDTYHFRRDDKSHVAWLWSLGARYTFDEEVFLAGTTVEAAYGESEKFLKNAHFKIKNRRKAGDGEFTFGYQLYMMDDSDSSGANDNFAGAATQHFLFSRYEIGPWTLRAEYTYTLAPQNNENNKGYFAYRLISAYGGSQGALEPDWNTRSDWNHDRESAAFVNVSRKFSLFGYEGFEAGLTYSHGWDGKAYGYSTRLNERAWAADLIYTVPDGPLKGATVKAHYMQYTNSTGLNDWQGFKNAFQDEHDFKLLITIPFSF</sequence>
<evidence type="ECO:0000256" key="2">
    <source>
        <dbReference type="ARBA" id="ARBA00022448"/>
    </source>
</evidence>
<dbReference type="GO" id="GO:0015288">
    <property type="term" value="F:porin activity"/>
    <property type="evidence" value="ECO:0007669"/>
    <property type="project" value="TreeGrafter"/>
</dbReference>
<proteinExistence type="inferred from homology"/>
<dbReference type="InterPro" id="IPR005318">
    <property type="entry name" value="OM_porin_bac"/>
</dbReference>
<evidence type="ECO:0000313" key="6">
    <source>
        <dbReference type="EMBL" id="SBW06304.1"/>
    </source>
</evidence>